<protein>
    <recommendedName>
        <fullName evidence="1">DNA helicase Pif1-like 2B domain-containing protein</fullName>
    </recommendedName>
</protein>
<dbReference type="PANTHER" id="PTHR23274">
    <property type="entry name" value="DNA HELICASE-RELATED"/>
    <property type="match status" value="1"/>
</dbReference>
<dbReference type="GO" id="GO:0005657">
    <property type="term" value="C:replication fork"/>
    <property type="evidence" value="ECO:0007669"/>
    <property type="project" value="TreeGrafter"/>
</dbReference>
<dbReference type="AlphaFoldDB" id="A0AAD4XU01"/>
<dbReference type="SUPFAM" id="SSF52540">
    <property type="entry name" value="P-loop containing nucleoside triphosphate hydrolases"/>
    <property type="match status" value="1"/>
</dbReference>
<gene>
    <name evidence="2" type="ORF">MKW98_021142</name>
</gene>
<organism evidence="2 3">
    <name type="scientific">Papaver atlanticum</name>
    <dbReference type="NCBI Taxonomy" id="357466"/>
    <lineage>
        <taxon>Eukaryota</taxon>
        <taxon>Viridiplantae</taxon>
        <taxon>Streptophyta</taxon>
        <taxon>Embryophyta</taxon>
        <taxon>Tracheophyta</taxon>
        <taxon>Spermatophyta</taxon>
        <taxon>Magnoliopsida</taxon>
        <taxon>Ranunculales</taxon>
        <taxon>Papaveraceae</taxon>
        <taxon>Papaveroideae</taxon>
        <taxon>Papaver</taxon>
    </lineage>
</organism>
<evidence type="ECO:0000313" key="3">
    <source>
        <dbReference type="Proteomes" id="UP001202328"/>
    </source>
</evidence>
<dbReference type="PANTHER" id="PTHR23274:SF53">
    <property type="entry name" value="ATP-DEPENDENT DNA HELICASE"/>
    <property type="match status" value="1"/>
</dbReference>
<dbReference type="InterPro" id="IPR027417">
    <property type="entry name" value="P-loop_NTPase"/>
</dbReference>
<dbReference type="GO" id="GO:0006260">
    <property type="term" value="P:DNA replication"/>
    <property type="evidence" value="ECO:0007669"/>
    <property type="project" value="TreeGrafter"/>
</dbReference>
<name>A0AAD4XU01_9MAGN</name>
<reference evidence="2" key="1">
    <citation type="submission" date="2022-04" db="EMBL/GenBank/DDBJ databases">
        <title>A functionally conserved STORR gene fusion in Papaver species that diverged 16.8 million years ago.</title>
        <authorList>
            <person name="Catania T."/>
        </authorList>
    </citation>
    <scope>NUCLEOTIDE SEQUENCE</scope>
    <source>
        <strain evidence="2">S-188037</strain>
    </source>
</reference>
<dbReference type="InterPro" id="IPR049163">
    <property type="entry name" value="Pif1-like_2B_dom"/>
</dbReference>
<accession>A0AAD4XU01</accession>
<proteinExistence type="predicted"/>
<feature type="domain" description="DNA helicase Pif1-like 2B" evidence="1">
    <location>
        <begin position="135"/>
        <end position="181"/>
    </location>
</feature>
<evidence type="ECO:0000313" key="2">
    <source>
        <dbReference type="EMBL" id="KAI3944684.1"/>
    </source>
</evidence>
<dbReference type="EMBL" id="JAJJMB010004025">
    <property type="protein sequence ID" value="KAI3944684.1"/>
    <property type="molecule type" value="Genomic_DNA"/>
</dbReference>
<comment type="caution">
    <text evidence="2">The sequence shown here is derived from an EMBL/GenBank/DDBJ whole genome shotgun (WGS) entry which is preliminary data.</text>
</comment>
<dbReference type="Proteomes" id="UP001202328">
    <property type="component" value="Unassembled WGS sequence"/>
</dbReference>
<evidence type="ECO:0000259" key="1">
    <source>
        <dbReference type="Pfam" id="PF21530"/>
    </source>
</evidence>
<dbReference type="CDD" id="cd18809">
    <property type="entry name" value="SF1_C_RecD"/>
    <property type="match status" value="1"/>
</dbReference>
<dbReference type="Pfam" id="PF21530">
    <property type="entry name" value="Pif1_2B_dom"/>
    <property type="match status" value="1"/>
</dbReference>
<keyword evidence="3" id="KW-1185">Reference proteome</keyword>
<sequence length="299" mass="34362">MRIRNNNTDRVELRKIKEFGKWVLDLGDGKLPTTSIKEGDEPRWIKIRKDLLIQPLHDPVQQIVNITFPNMQQRLKDVNYLKSRCILTPNSECVDEVNSYIVSTIQSETRTYYSVDSISLTSEAVENQDDLFPVELLNSLKISGFPNQESELRAGVPIMLPINYNRSMGLCNGTRLILTKLAAWVIEAKMITRNDIAKKVLIHKIIMETNETKWPLKLRRKQFPIKVCFAMTINKSQGQTLEHVGVYLPKPVFCHAQLYVVVSRTTSREGLKFLIVNKEGEQEGYTQNIVDQEAFDNLP</sequence>
<dbReference type="FunFam" id="3.40.50.300:FF:002884">
    <property type="entry name" value="ATP-dependent DNA helicase"/>
    <property type="match status" value="1"/>
</dbReference>
<dbReference type="Gene3D" id="3.40.50.300">
    <property type="entry name" value="P-loop containing nucleotide triphosphate hydrolases"/>
    <property type="match status" value="1"/>
</dbReference>